<dbReference type="EMBL" id="BKAJ01000111">
    <property type="protein sequence ID" value="GEP58793.1"/>
    <property type="molecule type" value="Genomic_DNA"/>
</dbReference>
<keyword evidence="3" id="KW-0238">DNA-binding</keyword>
<dbReference type="SUPFAM" id="SSF46785">
    <property type="entry name" value="Winged helix' DNA-binding domain"/>
    <property type="match status" value="1"/>
</dbReference>
<dbReference type="GO" id="GO:0005829">
    <property type="term" value="C:cytosol"/>
    <property type="evidence" value="ECO:0007669"/>
    <property type="project" value="TreeGrafter"/>
</dbReference>
<evidence type="ECO:0000313" key="6">
    <source>
        <dbReference type="EMBL" id="GEP58793.1"/>
    </source>
</evidence>
<dbReference type="GO" id="GO:0003677">
    <property type="term" value="F:DNA binding"/>
    <property type="evidence" value="ECO:0007669"/>
    <property type="project" value="UniProtKB-KW"/>
</dbReference>
<dbReference type="AlphaFoldDB" id="A0A512NIK9"/>
<dbReference type="SUPFAM" id="SSF53850">
    <property type="entry name" value="Periplasmic binding protein-like II"/>
    <property type="match status" value="1"/>
</dbReference>
<keyword evidence="7" id="KW-1185">Reference proteome</keyword>
<dbReference type="InterPro" id="IPR005119">
    <property type="entry name" value="LysR_subst-bd"/>
</dbReference>
<accession>A0A512NIK9</accession>
<dbReference type="Pfam" id="PF00126">
    <property type="entry name" value="HTH_1"/>
    <property type="match status" value="1"/>
</dbReference>
<keyword evidence="4" id="KW-0804">Transcription</keyword>
<dbReference type="InterPro" id="IPR050950">
    <property type="entry name" value="HTH-type_LysR_regulators"/>
</dbReference>
<evidence type="ECO:0000256" key="4">
    <source>
        <dbReference type="ARBA" id="ARBA00023163"/>
    </source>
</evidence>
<evidence type="ECO:0000313" key="7">
    <source>
        <dbReference type="Proteomes" id="UP000321058"/>
    </source>
</evidence>
<dbReference type="CDD" id="cd05466">
    <property type="entry name" value="PBP2_LTTR_substrate"/>
    <property type="match status" value="1"/>
</dbReference>
<evidence type="ECO:0000256" key="2">
    <source>
        <dbReference type="ARBA" id="ARBA00023015"/>
    </source>
</evidence>
<proteinExistence type="inferred from homology"/>
<dbReference type="PANTHER" id="PTHR30419">
    <property type="entry name" value="HTH-TYPE TRANSCRIPTIONAL REGULATOR YBHD"/>
    <property type="match status" value="1"/>
</dbReference>
<comment type="caution">
    <text evidence="6">The sequence shown here is derived from an EMBL/GenBank/DDBJ whole genome shotgun (WGS) entry which is preliminary data.</text>
</comment>
<dbReference type="Gene3D" id="3.40.190.290">
    <property type="match status" value="1"/>
</dbReference>
<reference evidence="6 7" key="1">
    <citation type="submission" date="2019-07" db="EMBL/GenBank/DDBJ databases">
        <title>Whole genome shotgun sequence of Reyranella soli NBRC 108950.</title>
        <authorList>
            <person name="Hosoyama A."/>
            <person name="Uohara A."/>
            <person name="Ohji S."/>
            <person name="Ichikawa N."/>
        </authorList>
    </citation>
    <scope>NUCLEOTIDE SEQUENCE [LARGE SCALE GENOMIC DNA]</scope>
    <source>
        <strain evidence="6 7">NBRC 108950</strain>
    </source>
</reference>
<comment type="similarity">
    <text evidence="1">Belongs to the LysR transcriptional regulatory family.</text>
</comment>
<protein>
    <submittedName>
        <fullName evidence="6">Transcriptional regulator</fullName>
    </submittedName>
</protein>
<dbReference type="PANTHER" id="PTHR30419:SF8">
    <property type="entry name" value="NITROGEN ASSIMILATION TRANSCRIPTIONAL ACTIVATOR-RELATED"/>
    <property type="match status" value="1"/>
</dbReference>
<gene>
    <name evidence="6" type="ORF">RSO01_59590</name>
</gene>
<dbReference type="Proteomes" id="UP000321058">
    <property type="component" value="Unassembled WGS sequence"/>
</dbReference>
<dbReference type="InterPro" id="IPR036388">
    <property type="entry name" value="WH-like_DNA-bd_sf"/>
</dbReference>
<dbReference type="InterPro" id="IPR000847">
    <property type="entry name" value="LysR_HTH_N"/>
</dbReference>
<dbReference type="GO" id="GO:0003700">
    <property type="term" value="F:DNA-binding transcription factor activity"/>
    <property type="evidence" value="ECO:0007669"/>
    <property type="project" value="InterPro"/>
</dbReference>
<feature type="domain" description="HTH lysR-type" evidence="5">
    <location>
        <begin position="14"/>
        <end position="60"/>
    </location>
</feature>
<organism evidence="6 7">
    <name type="scientific">Reyranella soli</name>
    <dbReference type="NCBI Taxonomy" id="1230389"/>
    <lineage>
        <taxon>Bacteria</taxon>
        <taxon>Pseudomonadati</taxon>
        <taxon>Pseudomonadota</taxon>
        <taxon>Alphaproteobacteria</taxon>
        <taxon>Hyphomicrobiales</taxon>
        <taxon>Reyranellaceae</taxon>
        <taxon>Reyranella</taxon>
    </lineage>
</organism>
<dbReference type="InterPro" id="IPR036390">
    <property type="entry name" value="WH_DNA-bd_sf"/>
</dbReference>
<dbReference type="PROSITE" id="PS50931">
    <property type="entry name" value="HTH_LYSR"/>
    <property type="match status" value="1"/>
</dbReference>
<evidence type="ECO:0000256" key="3">
    <source>
        <dbReference type="ARBA" id="ARBA00023125"/>
    </source>
</evidence>
<keyword evidence="2" id="KW-0805">Transcription regulation</keyword>
<evidence type="ECO:0000259" key="5">
    <source>
        <dbReference type="PROSITE" id="PS50931"/>
    </source>
</evidence>
<sequence>MPLISPAASWLSLVAKVGSIRRAAVQLNVSPSAVNRQILKLEAEYGAPLFERLPRGLRLTEAGRMLVANVERWQHDHARTLQSLAELRSPMSGHAAIGLMESFGRAVVSRLMTHMAERHFQVSLDVQIGGTEQIVGQLVARKLDLAICYAVPRQPDIQFLARVPSNPGIVVARGHPLANRKSIRLADCARHSFVLPDASLTSRGILDRALRRAGLHPATMVTTNSIEVMKTLVREHRQIALLGLPDIHSDLLDGEFVYIPFADRHVRGSSLSLIAHRHVRLSPAAAMVADHLKDQLQRLPVK</sequence>
<dbReference type="Pfam" id="PF03466">
    <property type="entry name" value="LysR_substrate"/>
    <property type="match status" value="1"/>
</dbReference>
<evidence type="ECO:0000256" key="1">
    <source>
        <dbReference type="ARBA" id="ARBA00009437"/>
    </source>
</evidence>
<dbReference type="RefSeq" id="WP_147154186.1">
    <property type="nucleotide sequence ID" value="NZ_BKAJ01000111.1"/>
</dbReference>
<name>A0A512NIK9_9HYPH</name>
<dbReference type="OrthoDB" id="5297263at2"/>
<dbReference type="Gene3D" id="1.10.10.10">
    <property type="entry name" value="Winged helix-like DNA-binding domain superfamily/Winged helix DNA-binding domain"/>
    <property type="match status" value="1"/>
</dbReference>